<accession>A0A8T0E9S0</accession>
<gene>
    <name evidence="4" type="ORF">HNY73_021315</name>
</gene>
<proteinExistence type="predicted"/>
<keyword evidence="2" id="KW-1133">Transmembrane helix</keyword>
<evidence type="ECO:0000259" key="3">
    <source>
        <dbReference type="Pfam" id="PF16087"/>
    </source>
</evidence>
<name>A0A8T0E9S0_ARGBR</name>
<feature type="domain" description="DUF4817" evidence="3">
    <location>
        <begin position="15"/>
        <end position="58"/>
    </location>
</feature>
<evidence type="ECO:0000256" key="2">
    <source>
        <dbReference type="SAM" id="Phobius"/>
    </source>
</evidence>
<comment type="caution">
    <text evidence="4">The sequence shown here is derived from an EMBL/GenBank/DDBJ whole genome shotgun (WGS) entry which is preliminary data.</text>
</comment>
<reference evidence="4" key="1">
    <citation type="journal article" date="2020" name="bioRxiv">
        <title>Chromosome-level reference genome of the European wasp spider Argiope bruennichi: a resource for studies on range expansion and evolutionary adaptation.</title>
        <authorList>
            <person name="Sheffer M.M."/>
            <person name="Hoppe A."/>
            <person name="Krehenwinkel H."/>
            <person name="Uhl G."/>
            <person name="Kuss A.W."/>
            <person name="Jensen L."/>
            <person name="Jensen C."/>
            <person name="Gillespie R.G."/>
            <person name="Hoff K.J."/>
            <person name="Prost S."/>
        </authorList>
    </citation>
    <scope>NUCLEOTIDE SEQUENCE</scope>
</reference>
<evidence type="ECO:0000313" key="4">
    <source>
        <dbReference type="EMBL" id="KAF8768503.1"/>
    </source>
</evidence>
<feature type="compositionally biased region" description="Pro residues" evidence="1">
    <location>
        <begin position="195"/>
        <end position="220"/>
    </location>
</feature>
<keyword evidence="2" id="KW-0812">Transmembrane</keyword>
<dbReference type="EMBL" id="JABXBU010002230">
    <property type="protein sequence ID" value="KAF8768503.1"/>
    <property type="molecule type" value="Genomic_DNA"/>
</dbReference>
<evidence type="ECO:0000313" key="5">
    <source>
        <dbReference type="Proteomes" id="UP000807504"/>
    </source>
</evidence>
<dbReference type="PANTHER" id="PTHR47326:SF1">
    <property type="entry name" value="HTH PSQ-TYPE DOMAIN-CONTAINING PROTEIN"/>
    <property type="match status" value="1"/>
</dbReference>
<feature type="compositionally biased region" description="Low complexity" evidence="1">
    <location>
        <begin position="182"/>
        <end position="194"/>
    </location>
</feature>
<evidence type="ECO:0000256" key="1">
    <source>
        <dbReference type="SAM" id="MobiDB-lite"/>
    </source>
</evidence>
<organism evidence="4 5">
    <name type="scientific">Argiope bruennichi</name>
    <name type="common">Wasp spider</name>
    <name type="synonym">Aranea bruennichi</name>
    <dbReference type="NCBI Taxonomy" id="94029"/>
    <lineage>
        <taxon>Eukaryota</taxon>
        <taxon>Metazoa</taxon>
        <taxon>Ecdysozoa</taxon>
        <taxon>Arthropoda</taxon>
        <taxon>Chelicerata</taxon>
        <taxon>Arachnida</taxon>
        <taxon>Araneae</taxon>
        <taxon>Araneomorphae</taxon>
        <taxon>Entelegynae</taxon>
        <taxon>Araneoidea</taxon>
        <taxon>Araneidae</taxon>
        <taxon>Argiope</taxon>
    </lineage>
</organism>
<feature type="transmembrane region" description="Helical" evidence="2">
    <location>
        <begin position="371"/>
        <end position="399"/>
    </location>
</feature>
<dbReference type="Proteomes" id="UP000807504">
    <property type="component" value="Unassembled WGS sequence"/>
</dbReference>
<dbReference type="PANTHER" id="PTHR47326">
    <property type="entry name" value="TRANSPOSABLE ELEMENT TC3 TRANSPOSASE-LIKE PROTEIN"/>
    <property type="match status" value="1"/>
</dbReference>
<dbReference type="Pfam" id="PF16087">
    <property type="entry name" value="DUF4817"/>
    <property type="match status" value="1"/>
</dbReference>
<keyword evidence="5" id="KW-1185">Reference proteome</keyword>
<reference evidence="4" key="2">
    <citation type="submission" date="2020-06" db="EMBL/GenBank/DDBJ databases">
        <authorList>
            <person name="Sheffer M."/>
        </authorList>
    </citation>
    <scope>NUCLEOTIDE SEQUENCE</scope>
</reference>
<dbReference type="AlphaFoldDB" id="A0A8T0E9S0"/>
<sequence>MASYTHRELADRHLVYGMANCNGREALRIYRQKYSSRKMPSRSFFATIHRRLCETGSLDVHKPDSGRQRISRTVDAEERVVQALQRNPSTSIRVVSRETHIPQTIVWRIVHDEGLYPYYLQRVQALQPGDYSSCMDFARQSSFLPSWSIHPASWPLARPSVSACPTLAASRSLPSSPPVPRSLPSSPHVPRSLPTSPPVPRSLPTSPPVPRSLPTTPPVPSTSHVQFLVRIVSYMRMVRFLSFHSVAVSYPPFYVPVAPSFLPAIVPAAVFSFPTCSQSLKNIYLERKGNRRIDDLVSTLLKMERDRFLKYSCNVINNIPSHSKFTKIVKEKHDRPVKIQNKDVIECDNHWEVKSQSVKGKIYVARKMQTLMFYWIIAALNLQILIMRHCAVICIIALVKTAATCVSTYMKFI</sequence>
<protein>
    <recommendedName>
        <fullName evidence="3">DUF4817 domain-containing protein</fullName>
    </recommendedName>
</protein>
<dbReference type="InterPro" id="IPR032135">
    <property type="entry name" value="DUF4817"/>
</dbReference>
<feature type="region of interest" description="Disordered" evidence="1">
    <location>
        <begin position="171"/>
        <end position="220"/>
    </location>
</feature>
<keyword evidence="2" id="KW-0472">Membrane</keyword>